<keyword evidence="4" id="KW-1185">Reference proteome</keyword>
<feature type="transmembrane region" description="Helical" evidence="2">
    <location>
        <begin position="193"/>
        <end position="211"/>
    </location>
</feature>
<feature type="compositionally biased region" description="Basic and acidic residues" evidence="1">
    <location>
        <begin position="314"/>
        <end position="331"/>
    </location>
</feature>
<evidence type="ECO:0000313" key="4">
    <source>
        <dbReference type="Proteomes" id="UP000664398"/>
    </source>
</evidence>
<protein>
    <submittedName>
        <fullName evidence="3">Conjugal transfer protein TrbL</fullName>
    </submittedName>
</protein>
<comment type="caution">
    <text evidence="3">The sequence shown here is derived from an EMBL/GenBank/DDBJ whole genome shotgun (WGS) entry which is preliminary data.</text>
</comment>
<name>A0A939LUR9_9MICO</name>
<feature type="transmembrane region" description="Helical" evidence="2">
    <location>
        <begin position="66"/>
        <end position="90"/>
    </location>
</feature>
<feature type="compositionally biased region" description="Pro residues" evidence="1">
    <location>
        <begin position="425"/>
        <end position="435"/>
    </location>
</feature>
<dbReference type="EMBL" id="JAGDYL010000005">
    <property type="protein sequence ID" value="MBO1804466.1"/>
    <property type="molecule type" value="Genomic_DNA"/>
</dbReference>
<feature type="compositionally biased region" description="Pro residues" evidence="1">
    <location>
        <begin position="442"/>
        <end position="451"/>
    </location>
</feature>
<evidence type="ECO:0000256" key="2">
    <source>
        <dbReference type="SAM" id="Phobius"/>
    </source>
</evidence>
<dbReference type="Proteomes" id="UP000664398">
    <property type="component" value="Unassembled WGS sequence"/>
</dbReference>
<keyword evidence="2" id="KW-0472">Membrane</keyword>
<feature type="transmembrane region" description="Helical" evidence="2">
    <location>
        <begin position="223"/>
        <end position="243"/>
    </location>
</feature>
<feature type="region of interest" description="Disordered" evidence="1">
    <location>
        <begin position="299"/>
        <end position="380"/>
    </location>
</feature>
<keyword evidence="2" id="KW-1133">Transmembrane helix</keyword>
<dbReference type="RefSeq" id="WP_208044948.1">
    <property type="nucleotide sequence ID" value="NZ_JAGDYL010000005.1"/>
</dbReference>
<accession>A0A939LUR9</accession>
<gene>
    <name evidence="3" type="ORF">J4H91_03930</name>
</gene>
<sequence length="451" mass="46044">MSLCDIPLLSEVCSFVGEAPARLVTAPFDWAGQAMANSAAWMVEALWVAIDSTTLVDVTTDGFVSVYNLVFGIGVLISLIFFFLQLITGLIRRDPGALRHAFLGLARSILGSFVVITLTALLLEAVDQLCIGLVQAAGESMETLGDKFTLLMIGLGGLNLTSPGVAAILMIFVGFLAIAGTAILWFSLLIRKGLILVTVVLAPLALSGTVWEHARGWVGKWAAFLVAMIVSKLVVVIVFLVGTSQLAAPIDLDIQAVADPLSGIVLLLIASFASYMSYKLIAFIGFDLYQTLSSEQEAKEAVNRRVPVPHKPQKKDDSKKVLDDKSGEGKGKGGGSGSPSKSGTKPPSNPTPDAGTGGSATPAAGAEGSAGSAGAGTAGAGVAAPVVAGAAIVVGTAKAGVDFGKGVGQEADAHAGAPADSESRPMPPSAPPPTIAPNSKPLAPPPAQPSE</sequence>
<feature type="region of interest" description="Disordered" evidence="1">
    <location>
        <begin position="408"/>
        <end position="451"/>
    </location>
</feature>
<feature type="transmembrane region" description="Helical" evidence="2">
    <location>
        <begin position="165"/>
        <end position="186"/>
    </location>
</feature>
<keyword evidence="2" id="KW-0812">Transmembrane</keyword>
<feature type="compositionally biased region" description="Low complexity" evidence="1">
    <location>
        <begin position="338"/>
        <end position="370"/>
    </location>
</feature>
<dbReference type="AlphaFoldDB" id="A0A939LUR9"/>
<reference evidence="3" key="1">
    <citation type="submission" date="2021-03" db="EMBL/GenBank/DDBJ databases">
        <title>Leucobacter chromiisoli sp. nov., isolated from chromium-containing soil of chemical plant.</title>
        <authorList>
            <person name="Xu Z."/>
        </authorList>
    </citation>
    <scope>NUCLEOTIDE SEQUENCE</scope>
    <source>
        <strain evidence="3">A2</strain>
    </source>
</reference>
<evidence type="ECO:0000256" key="1">
    <source>
        <dbReference type="SAM" id="MobiDB-lite"/>
    </source>
</evidence>
<feature type="transmembrane region" description="Helical" evidence="2">
    <location>
        <begin position="264"/>
        <end position="286"/>
    </location>
</feature>
<feature type="transmembrane region" description="Helical" evidence="2">
    <location>
        <begin position="102"/>
        <end position="123"/>
    </location>
</feature>
<organism evidence="3 4">
    <name type="scientific">Leucobacter ruminantium</name>
    <dbReference type="NCBI Taxonomy" id="1289170"/>
    <lineage>
        <taxon>Bacteria</taxon>
        <taxon>Bacillati</taxon>
        <taxon>Actinomycetota</taxon>
        <taxon>Actinomycetes</taxon>
        <taxon>Micrococcales</taxon>
        <taxon>Microbacteriaceae</taxon>
        <taxon>Leucobacter</taxon>
    </lineage>
</organism>
<proteinExistence type="predicted"/>
<evidence type="ECO:0000313" key="3">
    <source>
        <dbReference type="EMBL" id="MBO1804466.1"/>
    </source>
</evidence>